<keyword evidence="3" id="KW-1185">Reference proteome</keyword>
<evidence type="ECO:0000313" key="2">
    <source>
        <dbReference type="EMBL" id="KAK1590709.1"/>
    </source>
</evidence>
<reference evidence="2" key="1">
    <citation type="submission" date="2021-06" db="EMBL/GenBank/DDBJ databases">
        <title>Comparative genomics, transcriptomics and evolutionary studies reveal genomic signatures of adaptation to plant cell wall in hemibiotrophic fungi.</title>
        <authorList>
            <consortium name="DOE Joint Genome Institute"/>
            <person name="Baroncelli R."/>
            <person name="Diaz J.F."/>
            <person name="Benocci T."/>
            <person name="Peng M."/>
            <person name="Battaglia E."/>
            <person name="Haridas S."/>
            <person name="Andreopoulos W."/>
            <person name="Labutti K."/>
            <person name="Pangilinan J."/>
            <person name="Floch G.L."/>
            <person name="Makela M.R."/>
            <person name="Henrissat B."/>
            <person name="Grigoriev I.V."/>
            <person name="Crouch J.A."/>
            <person name="De Vries R.P."/>
            <person name="Sukno S.A."/>
            <person name="Thon M.R."/>
        </authorList>
    </citation>
    <scope>NUCLEOTIDE SEQUENCE</scope>
    <source>
        <strain evidence="2">CBS 125086</strain>
    </source>
</reference>
<organism evidence="2 3">
    <name type="scientific">Colletotrichum navitas</name>
    <dbReference type="NCBI Taxonomy" id="681940"/>
    <lineage>
        <taxon>Eukaryota</taxon>
        <taxon>Fungi</taxon>
        <taxon>Dikarya</taxon>
        <taxon>Ascomycota</taxon>
        <taxon>Pezizomycotina</taxon>
        <taxon>Sordariomycetes</taxon>
        <taxon>Hypocreomycetidae</taxon>
        <taxon>Glomerellales</taxon>
        <taxon>Glomerellaceae</taxon>
        <taxon>Colletotrichum</taxon>
        <taxon>Colletotrichum graminicola species complex</taxon>
    </lineage>
</organism>
<feature type="region of interest" description="Disordered" evidence="1">
    <location>
        <begin position="109"/>
        <end position="128"/>
    </location>
</feature>
<dbReference type="AlphaFoldDB" id="A0AAD8Q004"/>
<protein>
    <submittedName>
        <fullName evidence="2">Uncharacterized protein</fullName>
    </submittedName>
</protein>
<sequence>MNAVDNRLPPPNQSRLCWTAPRAWSHVQSESLRALPFSFLVQQHRGSEIHHRPFENKYHRKLYSTEPHRPMKQSPLAFPTHPSPFHPCQGCVAVIYHVSLPIDRPIHARHCGQSTPPSKPPPRFGLDQVGRSATESANWIHPPLGSLAWLAMLVQASL</sequence>
<name>A0AAD8Q004_9PEZI</name>
<proteinExistence type="predicted"/>
<evidence type="ECO:0000256" key="1">
    <source>
        <dbReference type="SAM" id="MobiDB-lite"/>
    </source>
</evidence>
<evidence type="ECO:0000313" key="3">
    <source>
        <dbReference type="Proteomes" id="UP001230504"/>
    </source>
</evidence>
<dbReference type="GeneID" id="85442048"/>
<accession>A0AAD8Q004</accession>
<comment type="caution">
    <text evidence="2">The sequence shown here is derived from an EMBL/GenBank/DDBJ whole genome shotgun (WGS) entry which is preliminary data.</text>
</comment>
<gene>
    <name evidence="2" type="ORF">LY79DRAFT_553795</name>
</gene>
<dbReference type="EMBL" id="JAHLJV010000029">
    <property type="protein sequence ID" value="KAK1590709.1"/>
    <property type="molecule type" value="Genomic_DNA"/>
</dbReference>
<dbReference type="RefSeq" id="XP_060414183.1">
    <property type="nucleotide sequence ID" value="XM_060557808.1"/>
</dbReference>
<dbReference type="Proteomes" id="UP001230504">
    <property type="component" value="Unassembled WGS sequence"/>
</dbReference>